<dbReference type="Proteomes" id="UP001595886">
    <property type="component" value="Unassembled WGS sequence"/>
</dbReference>
<feature type="transmembrane region" description="Helical" evidence="1">
    <location>
        <begin position="259"/>
        <end position="280"/>
    </location>
</feature>
<accession>A0ABV9QSC4</accession>
<sequence length="281" mass="28667">MLRLNPAIGSGGIAACRDVPSRHGDSRVFFGLCAMLFVAGAAVTILCHGPMANAEPGLGGWTLPGAWDAMCGTSPSASTATFLVLWSAMTLAMMLPSFAPALWRWRVSLATGRTRWLAGAVAMAGLGYFVAWSVVGLCAFAASHVAAIVVLREPGVVLAFPVVGGAVVTLAGALQFSAWKARHLDACRGWPACSRGGNASLASAWRHGLHIGRHCVCSCAGWTTALLVGGSMDLGAMTLATVGITAERLAADGKSAARIGGAIAVGLGLARLASAAVLAWR</sequence>
<feature type="transmembrane region" description="Helical" evidence="1">
    <location>
        <begin position="28"/>
        <end position="51"/>
    </location>
</feature>
<dbReference type="InterPro" id="IPR018688">
    <property type="entry name" value="PpoB2-like"/>
</dbReference>
<reference evidence="3" key="1">
    <citation type="journal article" date="2019" name="Int. J. Syst. Evol. Microbiol.">
        <title>The Global Catalogue of Microorganisms (GCM) 10K type strain sequencing project: providing services to taxonomists for standard genome sequencing and annotation.</title>
        <authorList>
            <consortium name="The Broad Institute Genomics Platform"/>
            <consortium name="The Broad Institute Genome Sequencing Center for Infectious Disease"/>
            <person name="Wu L."/>
            <person name="Ma J."/>
        </authorList>
    </citation>
    <scope>NUCLEOTIDE SEQUENCE [LARGE SCALE GENOMIC DNA]</scope>
    <source>
        <strain evidence="3">CCUG 30340</strain>
    </source>
</reference>
<gene>
    <name evidence="2" type="ORF">ACFO6Q_08000</name>
</gene>
<feature type="transmembrane region" description="Helical" evidence="1">
    <location>
        <begin position="117"/>
        <end position="150"/>
    </location>
</feature>
<proteinExistence type="predicted"/>
<dbReference type="PROSITE" id="PS51257">
    <property type="entry name" value="PROKAR_LIPOPROTEIN"/>
    <property type="match status" value="1"/>
</dbReference>
<comment type="caution">
    <text evidence="2">The sequence shown here is derived from an EMBL/GenBank/DDBJ whole genome shotgun (WGS) entry which is preliminary data.</text>
</comment>
<evidence type="ECO:0000313" key="2">
    <source>
        <dbReference type="EMBL" id="MFC4820263.1"/>
    </source>
</evidence>
<feature type="transmembrane region" description="Helical" evidence="1">
    <location>
        <begin position="156"/>
        <end position="174"/>
    </location>
</feature>
<keyword evidence="1" id="KW-1133">Transmembrane helix</keyword>
<name>A0ABV9QSC4_9GAMM</name>
<keyword evidence="3" id="KW-1185">Reference proteome</keyword>
<feature type="transmembrane region" description="Helical" evidence="1">
    <location>
        <begin position="83"/>
        <end position="105"/>
    </location>
</feature>
<protein>
    <submittedName>
        <fullName evidence="2">DUF2182 domain-containing protein</fullName>
    </submittedName>
</protein>
<dbReference type="Pfam" id="PF09948">
    <property type="entry name" value="PpoB2"/>
    <property type="match status" value="1"/>
</dbReference>
<evidence type="ECO:0000256" key="1">
    <source>
        <dbReference type="SAM" id="Phobius"/>
    </source>
</evidence>
<evidence type="ECO:0000313" key="3">
    <source>
        <dbReference type="Proteomes" id="UP001595886"/>
    </source>
</evidence>
<organism evidence="2 3">
    <name type="scientific">Dokdonella ginsengisoli</name>
    <dbReference type="NCBI Taxonomy" id="363846"/>
    <lineage>
        <taxon>Bacteria</taxon>
        <taxon>Pseudomonadati</taxon>
        <taxon>Pseudomonadota</taxon>
        <taxon>Gammaproteobacteria</taxon>
        <taxon>Lysobacterales</taxon>
        <taxon>Rhodanobacteraceae</taxon>
        <taxon>Dokdonella</taxon>
    </lineage>
</organism>
<keyword evidence="1" id="KW-0812">Transmembrane</keyword>
<keyword evidence="1" id="KW-0472">Membrane</keyword>
<dbReference type="RefSeq" id="WP_380020102.1">
    <property type="nucleotide sequence ID" value="NZ_JBHSHD010000007.1"/>
</dbReference>
<dbReference type="EMBL" id="JBHSHD010000007">
    <property type="protein sequence ID" value="MFC4820263.1"/>
    <property type="molecule type" value="Genomic_DNA"/>
</dbReference>